<dbReference type="InterPro" id="IPR045445">
    <property type="entry name" value="DUF6502"/>
</dbReference>
<dbReference type="Pfam" id="PF20112">
    <property type="entry name" value="DUF6502"/>
    <property type="match status" value="1"/>
</dbReference>
<dbReference type="Proteomes" id="UP000672097">
    <property type="component" value="Unassembled WGS sequence"/>
</dbReference>
<dbReference type="EMBL" id="JAGQDG010000007">
    <property type="protein sequence ID" value="MBQ0937067.1"/>
    <property type="molecule type" value="Genomic_DNA"/>
</dbReference>
<comment type="caution">
    <text evidence="1">The sequence shown here is derived from an EMBL/GenBank/DDBJ whole genome shotgun (WGS) entry which is preliminary data.</text>
</comment>
<evidence type="ECO:0000313" key="1">
    <source>
        <dbReference type="EMBL" id="MBQ0937067.1"/>
    </source>
</evidence>
<dbReference type="RefSeq" id="WP_210810509.1">
    <property type="nucleotide sequence ID" value="NZ_JAGQDG010000007.1"/>
</dbReference>
<reference evidence="1 2" key="1">
    <citation type="submission" date="2021-04" db="EMBL/GenBank/DDBJ databases">
        <title>The genome sequence of type strain Ideonella paludis KCTC 32238.</title>
        <authorList>
            <person name="Liu Y."/>
        </authorList>
    </citation>
    <scope>NUCLEOTIDE SEQUENCE [LARGE SCALE GENOMIC DNA]</scope>
    <source>
        <strain evidence="1 2">KCTC 32238</strain>
    </source>
</reference>
<proteinExistence type="predicted"/>
<evidence type="ECO:0000313" key="2">
    <source>
        <dbReference type="Proteomes" id="UP000672097"/>
    </source>
</evidence>
<name>A0ABS5E104_9BURK</name>
<accession>A0ABS5E104</accession>
<protein>
    <submittedName>
        <fullName evidence="1">Uncharacterized protein</fullName>
    </submittedName>
</protein>
<sequence length="286" mass="31561">MTTTAPDSPMSAEQQALLQALTHILQPLATLAVAKGLHYSEVEEQLKQAFVTAARDAILQASPEALEHRLVSRISAATGINRREVTRLSRPSAGDGAPRRSYATEAFFRWRGMPSYQDGKGQPVVLPRLGPAPSFEALAQSVTKDLHFRSMLDDMVRLGLVVHNTETDNVELMAKTYVPDQDLVKMLSYLGWNCGDHLRAAVDNVTGQEPTHFEQALNATEIDVSHVPAIRDQVREEWRTFQKSIIPALQDGVDAGELAQVKGRVRLGMYMYTVTEDKAGQARGDL</sequence>
<keyword evidence="2" id="KW-1185">Reference proteome</keyword>
<organism evidence="1 2">
    <name type="scientific">Ideonella paludis</name>
    <dbReference type="NCBI Taxonomy" id="1233411"/>
    <lineage>
        <taxon>Bacteria</taxon>
        <taxon>Pseudomonadati</taxon>
        <taxon>Pseudomonadota</taxon>
        <taxon>Betaproteobacteria</taxon>
        <taxon>Burkholderiales</taxon>
        <taxon>Sphaerotilaceae</taxon>
        <taxon>Ideonella</taxon>
    </lineage>
</organism>
<gene>
    <name evidence="1" type="ORF">KAK11_17200</name>
</gene>